<gene>
    <name evidence="2" type="ORF">HYPSUDRAFT_42157</name>
    <name evidence="1" type="ORF">HYPSUDRAFT_48898</name>
</gene>
<dbReference type="EMBL" id="KN817667">
    <property type="protein sequence ID" value="KJA14741.1"/>
    <property type="molecule type" value="Genomic_DNA"/>
</dbReference>
<reference evidence="3" key="2">
    <citation type="submission" date="2014-04" db="EMBL/GenBank/DDBJ databases">
        <title>Evolutionary Origins and Diversification of the Mycorrhizal Mutualists.</title>
        <authorList>
            <consortium name="DOE Joint Genome Institute"/>
            <consortium name="Mycorrhizal Genomics Consortium"/>
            <person name="Kohler A."/>
            <person name="Kuo A."/>
            <person name="Nagy L.G."/>
            <person name="Floudas D."/>
            <person name="Copeland A."/>
            <person name="Barry K.W."/>
            <person name="Cichocki N."/>
            <person name="Veneault-Fourrey C."/>
            <person name="LaButti K."/>
            <person name="Lindquist E.A."/>
            <person name="Lipzen A."/>
            <person name="Lundell T."/>
            <person name="Morin E."/>
            <person name="Murat C."/>
            <person name="Riley R."/>
            <person name="Ohm R."/>
            <person name="Sun H."/>
            <person name="Tunlid A."/>
            <person name="Henrissat B."/>
            <person name="Grigoriev I.V."/>
            <person name="Hibbett D.S."/>
            <person name="Martin F."/>
        </authorList>
    </citation>
    <scope>NUCLEOTIDE SEQUENCE [LARGE SCALE GENOMIC DNA]</scope>
    <source>
        <strain evidence="3">FD-334 SS-4</strain>
    </source>
</reference>
<dbReference type="AlphaFoldDB" id="A0A0D2PN53"/>
<keyword evidence="3" id="KW-1185">Reference proteome</keyword>
<evidence type="ECO:0000313" key="1">
    <source>
        <dbReference type="EMBL" id="KJA14741.1"/>
    </source>
</evidence>
<name>A0A0D2PN53_HYPSF</name>
<accession>A0A0D2PN53</accession>
<proteinExistence type="predicted"/>
<dbReference type="Proteomes" id="UP000054270">
    <property type="component" value="Unassembled WGS sequence"/>
</dbReference>
<sequence length="70" mass="7966">MSRLERYEAGRARQESEALPVAQNRQCLPKLHAFRSSFVAINASASQSRRGRPDSARFVQVKFYGAVVRR</sequence>
<reference evidence="2" key="1">
    <citation type="submission" date="2014-04" db="EMBL/GenBank/DDBJ databases">
        <title>Evolutionary Origins and Diversification of the Mycorrhizal Mutualists.</title>
        <authorList>
            <consortium name="DOE Joint Genome Institute"/>
            <person name="Kohler A."/>
            <person name="Kuo A."/>
            <person name="Nagy L.G."/>
            <person name="Floudas D."/>
            <person name="Copeland A."/>
            <person name="Barry K.W."/>
            <person name="Cichocki N."/>
            <person name="Veneault-Fourrey C."/>
            <person name="LaButti K."/>
            <person name="Lindquist E.A."/>
            <person name="Lipzen A."/>
            <person name="Lundell T."/>
            <person name="Morin E."/>
            <person name="Murat C."/>
            <person name="Riley R."/>
            <person name="Ohm R."/>
            <person name="Sun H."/>
            <person name="Tunlid A."/>
            <person name="Henrissat B."/>
            <person name="Grigoriev I.V."/>
            <person name="Hibbett D.S."/>
            <person name="Martin F."/>
            <person name="Consortium M.G."/>
        </authorList>
    </citation>
    <scope>NUCLEOTIDE SEQUENCE [LARGE SCALE GENOMIC DNA]</scope>
    <source>
        <strain evidence="2">FD-334 SS-4</strain>
    </source>
</reference>
<organism evidence="2 3">
    <name type="scientific">Hypholoma sublateritium (strain FD-334 SS-4)</name>
    <dbReference type="NCBI Taxonomy" id="945553"/>
    <lineage>
        <taxon>Eukaryota</taxon>
        <taxon>Fungi</taxon>
        <taxon>Dikarya</taxon>
        <taxon>Basidiomycota</taxon>
        <taxon>Agaricomycotina</taxon>
        <taxon>Agaricomycetes</taxon>
        <taxon>Agaricomycetidae</taxon>
        <taxon>Agaricales</taxon>
        <taxon>Agaricineae</taxon>
        <taxon>Strophariaceae</taxon>
        <taxon>Hypholoma</taxon>
    </lineage>
</organism>
<dbReference type="EMBL" id="KN817559">
    <property type="protein sequence ID" value="KJA21305.1"/>
    <property type="molecule type" value="Genomic_DNA"/>
</dbReference>
<protein>
    <submittedName>
        <fullName evidence="2">Uncharacterized protein</fullName>
    </submittedName>
</protein>
<evidence type="ECO:0000313" key="3">
    <source>
        <dbReference type="Proteomes" id="UP000054270"/>
    </source>
</evidence>
<evidence type="ECO:0000313" key="2">
    <source>
        <dbReference type="EMBL" id="KJA21305.1"/>
    </source>
</evidence>